<evidence type="ECO:0000313" key="3">
    <source>
        <dbReference type="EMBL" id="GAA4780799.1"/>
    </source>
</evidence>
<dbReference type="EMBL" id="BAABKO010000005">
    <property type="protein sequence ID" value="GAA4780799.1"/>
    <property type="molecule type" value="Genomic_DNA"/>
</dbReference>
<accession>A0ABP9AH54</accession>
<keyword evidence="1" id="KW-0472">Membrane</keyword>
<keyword evidence="4" id="KW-1185">Reference proteome</keyword>
<evidence type="ECO:0000259" key="2">
    <source>
        <dbReference type="Pfam" id="PF07331"/>
    </source>
</evidence>
<keyword evidence="1" id="KW-1133">Transmembrane helix</keyword>
<evidence type="ECO:0000313" key="4">
    <source>
        <dbReference type="Proteomes" id="UP001501645"/>
    </source>
</evidence>
<feature type="domain" description="DUF1468" evidence="2">
    <location>
        <begin position="19"/>
        <end position="162"/>
    </location>
</feature>
<comment type="caution">
    <text evidence="3">The sequence shown here is derived from an EMBL/GenBank/DDBJ whole genome shotgun (WGS) entry which is preliminary data.</text>
</comment>
<dbReference type="Pfam" id="PF07331">
    <property type="entry name" value="TctB"/>
    <property type="match status" value="1"/>
</dbReference>
<gene>
    <name evidence="3" type="ORF">GCM10023351_27290</name>
</gene>
<organism evidence="3 4">
    <name type="scientific">Microbacterium gilvum</name>
    <dbReference type="NCBI Taxonomy" id="1336204"/>
    <lineage>
        <taxon>Bacteria</taxon>
        <taxon>Bacillati</taxon>
        <taxon>Actinomycetota</taxon>
        <taxon>Actinomycetes</taxon>
        <taxon>Micrococcales</taxon>
        <taxon>Microbacteriaceae</taxon>
        <taxon>Microbacterium</taxon>
    </lineage>
</organism>
<proteinExistence type="predicted"/>
<protein>
    <submittedName>
        <fullName evidence="3">Tripartite tricarboxylate transporter TctB family protein</fullName>
    </submittedName>
</protein>
<dbReference type="InterPro" id="IPR009936">
    <property type="entry name" value="DUF1468"/>
</dbReference>
<keyword evidence="1" id="KW-0812">Transmembrane</keyword>
<reference evidence="4" key="1">
    <citation type="journal article" date="2019" name="Int. J. Syst. Evol. Microbiol.">
        <title>The Global Catalogue of Microorganisms (GCM) 10K type strain sequencing project: providing services to taxonomists for standard genome sequencing and annotation.</title>
        <authorList>
            <consortium name="The Broad Institute Genomics Platform"/>
            <consortium name="The Broad Institute Genome Sequencing Center for Infectious Disease"/>
            <person name="Wu L."/>
            <person name="Ma J."/>
        </authorList>
    </citation>
    <scope>NUCLEOTIDE SEQUENCE [LARGE SCALE GENOMIC DNA]</scope>
    <source>
        <strain evidence="4">JCM 18537</strain>
    </source>
</reference>
<feature type="transmembrane region" description="Helical" evidence="1">
    <location>
        <begin position="51"/>
        <end position="72"/>
    </location>
</feature>
<feature type="transmembrane region" description="Helical" evidence="1">
    <location>
        <begin position="135"/>
        <end position="159"/>
    </location>
</feature>
<evidence type="ECO:0000256" key="1">
    <source>
        <dbReference type="SAM" id="Phobius"/>
    </source>
</evidence>
<feature type="transmembrane region" description="Helical" evidence="1">
    <location>
        <begin position="17"/>
        <end position="39"/>
    </location>
</feature>
<sequence>MTASSAAAPSRGQRIEAMIVAVVIIAIAIGALVLASTIRETGSALTLSPRVVPYVVGGLLLVSGVAVLVGQLRGRYGHPEEGEDVDLAGGTSWVTTVVIAAAFVSLVVTIPWLGWPLGVTLTFAASAIALGARRWWAAVLVGFGLGVVSQLVFGTLLGLSLPATGALTSWIPVG</sequence>
<dbReference type="RefSeq" id="WP_345440130.1">
    <property type="nucleotide sequence ID" value="NZ_BAABKO010000005.1"/>
</dbReference>
<name>A0ABP9AH54_9MICO</name>
<dbReference type="Proteomes" id="UP001501645">
    <property type="component" value="Unassembled WGS sequence"/>
</dbReference>
<feature type="transmembrane region" description="Helical" evidence="1">
    <location>
        <begin position="93"/>
        <end position="115"/>
    </location>
</feature>